<evidence type="ECO:0000313" key="1">
    <source>
        <dbReference type="EMBL" id="SHL73528.1"/>
    </source>
</evidence>
<dbReference type="STRING" id="946677.SAMN05444484_102394"/>
<keyword evidence="2" id="KW-1185">Reference proteome</keyword>
<protein>
    <submittedName>
        <fullName evidence="1">Uncharacterized protein</fullName>
    </submittedName>
</protein>
<dbReference type="AlphaFoldDB" id="A0A1M7D274"/>
<dbReference type="PROSITE" id="PS51257">
    <property type="entry name" value="PROKAR_LIPOPROTEIN"/>
    <property type="match status" value="1"/>
</dbReference>
<proteinExistence type="predicted"/>
<gene>
    <name evidence="1" type="ORF">SAMN05444484_102394</name>
</gene>
<reference evidence="2" key="1">
    <citation type="submission" date="2016-11" db="EMBL/GenBank/DDBJ databases">
        <authorList>
            <person name="Varghese N."/>
            <person name="Submissions S."/>
        </authorList>
    </citation>
    <scope>NUCLEOTIDE SEQUENCE [LARGE SCALE GENOMIC DNA]</scope>
    <source>
        <strain evidence="2">DSM 24724</strain>
    </source>
</reference>
<dbReference type="EMBL" id="FRBT01000002">
    <property type="protein sequence ID" value="SHL73528.1"/>
    <property type="molecule type" value="Genomic_DNA"/>
</dbReference>
<dbReference type="Proteomes" id="UP000184028">
    <property type="component" value="Unassembled WGS sequence"/>
</dbReference>
<dbReference type="OrthoDB" id="351573at117743"/>
<name>A0A1M7D274_9FLAO</name>
<organism evidence="1 2">
    <name type="scientific">Flavobacterium chilense</name>
    <dbReference type="NCBI Taxonomy" id="946677"/>
    <lineage>
        <taxon>Bacteria</taxon>
        <taxon>Pseudomonadati</taxon>
        <taxon>Bacteroidota</taxon>
        <taxon>Flavobacteriia</taxon>
        <taxon>Flavobacteriales</taxon>
        <taxon>Flavobacteriaceae</taxon>
        <taxon>Flavobacterium</taxon>
    </lineage>
</organism>
<accession>A0A1M7D274</accession>
<sequence>MKRLLLLYYFLVCFSIISCKKEDSKTAQNNAIATEKKSENNKKTEDKNEPQTVALAFYKWYLKNIYLKKFIESPDVVLSKDSIYVLDATEHKKFLKTSGYFSPKFYENEIATFKDCQDKLRNVSWKAVEESGAVNPAEYVEGNECDFTHYMIWTNGQGETLNKAQIEKCSVKANTALAVLKLSDSLGGGFYSRPHVSMIKENGKWKISKIEVVFD</sequence>
<evidence type="ECO:0000313" key="2">
    <source>
        <dbReference type="Proteomes" id="UP000184028"/>
    </source>
</evidence>
<dbReference type="RefSeq" id="WP_068841864.1">
    <property type="nucleotide sequence ID" value="NZ_FRBT01000002.1"/>
</dbReference>